<dbReference type="WBParaSite" id="L893_g6277.t1">
    <property type="protein sequence ID" value="L893_g6277.t1"/>
    <property type="gene ID" value="L893_g6277"/>
</dbReference>
<reference evidence="3" key="1">
    <citation type="submission" date="2016-11" db="UniProtKB">
        <authorList>
            <consortium name="WormBaseParasite"/>
        </authorList>
    </citation>
    <scope>IDENTIFICATION</scope>
</reference>
<dbReference type="Pfam" id="PF10316">
    <property type="entry name" value="7TM_GPCR_Srbc"/>
    <property type="match status" value="1"/>
</dbReference>
<protein>
    <submittedName>
        <fullName evidence="3">Serpentine receptor class gamma</fullName>
    </submittedName>
</protein>
<proteinExistence type="predicted"/>
<accession>A0A1I8AJL9</accession>
<dbReference type="Proteomes" id="UP000095287">
    <property type="component" value="Unplaced"/>
</dbReference>
<organism evidence="2 3">
    <name type="scientific">Steinernema glaseri</name>
    <dbReference type="NCBI Taxonomy" id="37863"/>
    <lineage>
        <taxon>Eukaryota</taxon>
        <taxon>Metazoa</taxon>
        <taxon>Ecdysozoa</taxon>
        <taxon>Nematoda</taxon>
        <taxon>Chromadorea</taxon>
        <taxon>Rhabditida</taxon>
        <taxon>Tylenchina</taxon>
        <taxon>Panagrolaimomorpha</taxon>
        <taxon>Strongyloidoidea</taxon>
        <taxon>Steinernematidae</taxon>
        <taxon>Steinernema</taxon>
    </lineage>
</organism>
<keyword evidence="2" id="KW-1185">Reference proteome</keyword>
<feature type="transmembrane region" description="Helical" evidence="1">
    <location>
        <begin position="34"/>
        <end position="52"/>
    </location>
</feature>
<dbReference type="AlphaFoldDB" id="A0A1I8AJL9"/>
<feature type="transmembrane region" description="Helical" evidence="1">
    <location>
        <begin position="6"/>
        <end position="27"/>
    </location>
</feature>
<evidence type="ECO:0000313" key="2">
    <source>
        <dbReference type="Proteomes" id="UP000095287"/>
    </source>
</evidence>
<dbReference type="Gene3D" id="1.20.1070.10">
    <property type="entry name" value="Rhodopsin 7-helix transmembrane proteins"/>
    <property type="match status" value="1"/>
</dbReference>
<keyword evidence="1" id="KW-0472">Membrane</keyword>
<dbReference type="SUPFAM" id="SSF81321">
    <property type="entry name" value="Family A G protein-coupled receptor-like"/>
    <property type="match status" value="1"/>
</dbReference>
<evidence type="ECO:0000313" key="3">
    <source>
        <dbReference type="WBParaSite" id="L893_g6277.t1"/>
    </source>
</evidence>
<dbReference type="InterPro" id="IPR019420">
    <property type="entry name" value="7TM_GPCR_serpentine_rcpt_Srbc"/>
</dbReference>
<keyword evidence="1" id="KW-1133">Transmembrane helix</keyword>
<sequence>MILIHIGLHFVFALSTLMYAGAVLLFFKDDRKHNIIFWTVLVYGSILSTTALSDLFLALDRYIAITYPIQYLVSMKSKLVLYSTF</sequence>
<evidence type="ECO:0000256" key="1">
    <source>
        <dbReference type="SAM" id="Phobius"/>
    </source>
</evidence>
<keyword evidence="1" id="KW-0812">Transmembrane</keyword>
<name>A0A1I8AJL9_9BILA</name>